<sequence length="417" mass="47190">MNVNHIVQSLFQENLTSNKALELRDGQLVYGKLTKLFPHQMAEVQIGSQKMLANLTIPLTVDQSHWFQVSVTDDKPVLKVLPQSQEVLAEKGDIRGLFHQLHLPDTKENKLLTSYLLSHNLPITKESMKALSEWLPHSIGKQELSVIGLMIERELPLTKEVFSSISSLQTGKGVSVLIEELQYQLSTNNVKEPTLSNLLASLREGGKIAQDNIVASLKEIFHKIGYSFEAELLKQVQIEERSSQEMLKPMLLELMGKDVPAVVKETAGQLINKVTGYQLISQQTGPIMQMITEIPLRFFNQQVDVTMQYTGRKKADGKVDSSYCRILFYLELAHLEDTVIDINIQNRIMNMSVLNDRALELMPLIKKAEEPLKEKLRELDYMLMSVHVKALTKENKPLWSSPQSISASTYKGVDIKI</sequence>
<keyword evidence="2" id="KW-1185">Reference proteome</keyword>
<reference evidence="1 2" key="1">
    <citation type="submission" date="2020-04" db="EMBL/GenBank/DDBJ databases">
        <title>Bacillus sp. UniB3 isolated from commercial digestive syrup.</title>
        <authorList>
            <person name="Thorat V."/>
            <person name="Kirdat K."/>
            <person name="Tiwarekar B."/>
            <person name="Yadav A."/>
        </authorList>
    </citation>
    <scope>NUCLEOTIDE SEQUENCE [LARGE SCALE GENOMIC DNA]</scope>
    <source>
        <strain evidence="1 2">UniB3</strain>
    </source>
</reference>
<dbReference type="EMBL" id="JABBPK010000001">
    <property type="protein sequence ID" value="NMO77329.1"/>
    <property type="molecule type" value="Genomic_DNA"/>
</dbReference>
<evidence type="ECO:0000313" key="1">
    <source>
        <dbReference type="EMBL" id="NMO77329.1"/>
    </source>
</evidence>
<dbReference type="Proteomes" id="UP000588491">
    <property type="component" value="Unassembled WGS sequence"/>
</dbReference>
<evidence type="ECO:0008006" key="3">
    <source>
        <dbReference type="Google" id="ProtNLM"/>
    </source>
</evidence>
<accession>A0A7Y0PNC0</accession>
<protein>
    <recommendedName>
        <fullName evidence="3">Flagellar hook-length control protein FliK</fullName>
    </recommendedName>
</protein>
<evidence type="ECO:0000313" key="2">
    <source>
        <dbReference type="Proteomes" id="UP000588491"/>
    </source>
</evidence>
<gene>
    <name evidence="1" type="ORF">HHU08_09995</name>
</gene>
<name>A0A7Y0PNC0_9BACI</name>
<comment type="caution">
    <text evidence="1">The sequence shown here is derived from an EMBL/GenBank/DDBJ whole genome shotgun (WGS) entry which is preliminary data.</text>
</comment>
<dbReference type="AlphaFoldDB" id="A0A7Y0PNC0"/>
<proteinExistence type="predicted"/>
<organism evidence="1 2">
    <name type="scientific">Niallia alba</name>
    <dbReference type="NCBI Taxonomy" id="2729105"/>
    <lineage>
        <taxon>Bacteria</taxon>
        <taxon>Bacillati</taxon>
        <taxon>Bacillota</taxon>
        <taxon>Bacilli</taxon>
        <taxon>Bacillales</taxon>
        <taxon>Bacillaceae</taxon>
        <taxon>Niallia</taxon>
    </lineage>
</organism>
<dbReference type="RefSeq" id="WP_101730030.1">
    <property type="nucleotide sequence ID" value="NZ_JABBPK010000001.1"/>
</dbReference>